<protein>
    <recommendedName>
        <fullName evidence="1">methionyl-tRNA formyltransferase</fullName>
        <ecNumber evidence="1">2.1.2.9</ecNumber>
    </recommendedName>
</protein>
<dbReference type="InterPro" id="IPR002376">
    <property type="entry name" value="Formyl_transf_N"/>
</dbReference>
<dbReference type="Pfam" id="PF00551">
    <property type="entry name" value="Formyl_trans_N"/>
    <property type="match status" value="1"/>
</dbReference>
<dbReference type="EMBL" id="BARV01034934">
    <property type="protein sequence ID" value="GAI52035.1"/>
    <property type="molecule type" value="Genomic_DNA"/>
</dbReference>
<evidence type="ECO:0000313" key="3">
    <source>
        <dbReference type="EMBL" id="GAI52035.1"/>
    </source>
</evidence>
<name>X1QM40_9ZZZZ</name>
<dbReference type="PANTHER" id="PTHR11138:SF5">
    <property type="entry name" value="METHIONYL-TRNA FORMYLTRANSFERASE, MITOCHONDRIAL"/>
    <property type="match status" value="1"/>
</dbReference>
<feature type="non-terminal residue" evidence="3">
    <location>
        <position position="134"/>
    </location>
</feature>
<dbReference type="InterPro" id="IPR036477">
    <property type="entry name" value="Formyl_transf_N_sf"/>
</dbReference>
<reference evidence="3" key="1">
    <citation type="journal article" date="2014" name="Front. Microbiol.">
        <title>High frequency of phylogenetically diverse reductive dehalogenase-homologous genes in deep subseafloor sedimentary metagenomes.</title>
        <authorList>
            <person name="Kawai M."/>
            <person name="Futagami T."/>
            <person name="Toyoda A."/>
            <person name="Takaki Y."/>
            <person name="Nishi S."/>
            <person name="Hori S."/>
            <person name="Arai W."/>
            <person name="Tsubouchi T."/>
            <person name="Morono Y."/>
            <person name="Uchiyama I."/>
            <person name="Ito T."/>
            <person name="Fujiyama A."/>
            <person name="Inagaki F."/>
            <person name="Takami H."/>
        </authorList>
    </citation>
    <scope>NUCLEOTIDE SEQUENCE</scope>
    <source>
        <strain evidence="3">Expedition CK06-06</strain>
    </source>
</reference>
<dbReference type="GO" id="GO:0004479">
    <property type="term" value="F:methionyl-tRNA formyltransferase activity"/>
    <property type="evidence" value="ECO:0007669"/>
    <property type="project" value="UniProtKB-EC"/>
</dbReference>
<proteinExistence type="predicted"/>
<evidence type="ECO:0000256" key="1">
    <source>
        <dbReference type="ARBA" id="ARBA00012261"/>
    </source>
</evidence>
<dbReference type="GO" id="GO:0005829">
    <property type="term" value="C:cytosol"/>
    <property type="evidence" value="ECO:0007669"/>
    <property type="project" value="TreeGrafter"/>
</dbReference>
<dbReference type="AlphaFoldDB" id="X1QM40"/>
<organism evidence="3">
    <name type="scientific">marine sediment metagenome</name>
    <dbReference type="NCBI Taxonomy" id="412755"/>
    <lineage>
        <taxon>unclassified sequences</taxon>
        <taxon>metagenomes</taxon>
        <taxon>ecological metagenomes</taxon>
    </lineage>
</organism>
<dbReference type="PANTHER" id="PTHR11138">
    <property type="entry name" value="METHIONYL-TRNA FORMYLTRANSFERASE"/>
    <property type="match status" value="1"/>
</dbReference>
<dbReference type="SUPFAM" id="SSF53328">
    <property type="entry name" value="Formyltransferase"/>
    <property type="match status" value="1"/>
</dbReference>
<dbReference type="Gene3D" id="3.40.50.12230">
    <property type="match status" value="1"/>
</dbReference>
<evidence type="ECO:0000259" key="2">
    <source>
        <dbReference type="Pfam" id="PF00551"/>
    </source>
</evidence>
<accession>X1QM40</accession>
<feature type="domain" description="Formyl transferase N-terminal" evidence="2">
    <location>
        <begin position="2"/>
        <end position="109"/>
    </location>
</feature>
<dbReference type="CDD" id="cd08646">
    <property type="entry name" value="FMT_core_Met-tRNA-FMT_N"/>
    <property type="match status" value="1"/>
</dbReference>
<dbReference type="EC" id="2.1.2.9" evidence="1"/>
<dbReference type="InterPro" id="IPR041711">
    <property type="entry name" value="Met-tRNA-FMT_N"/>
</dbReference>
<sequence>MIEKIADYKPDLIVVIAFGQKIGNELINLPPKAAINVHASLLPKYRGAAPINWAIINGETKTGISIITLAEKMDAGQILAQSQTNIAPDETAGQLHDRLAQIAAPLLLSTIDRIANNTVTYTEQDHSKATQGRI</sequence>
<comment type="caution">
    <text evidence="3">The sequence shown here is derived from an EMBL/GenBank/DDBJ whole genome shotgun (WGS) entry which is preliminary data.</text>
</comment>
<gene>
    <name evidence="3" type="ORF">S06H3_54587</name>
</gene>